<feature type="signal peptide" evidence="4">
    <location>
        <begin position="1"/>
        <end position="26"/>
    </location>
</feature>
<organism evidence="6 7">
    <name type="scientific">Duganella lactea</name>
    <dbReference type="NCBI Taxonomy" id="2692173"/>
    <lineage>
        <taxon>Bacteria</taxon>
        <taxon>Pseudomonadati</taxon>
        <taxon>Pseudomonadota</taxon>
        <taxon>Betaproteobacteria</taxon>
        <taxon>Burkholderiales</taxon>
        <taxon>Oxalobacteraceae</taxon>
        <taxon>Telluria group</taxon>
        <taxon>Duganella</taxon>
    </lineage>
</organism>
<dbReference type="EMBL" id="WWCP01000025">
    <property type="protein sequence ID" value="MYM83949.1"/>
    <property type="molecule type" value="Genomic_DNA"/>
</dbReference>
<name>A0A6L8MMR8_9BURK</name>
<sequence length="249" mass="25863">MFNKSIVTVSALMSLCCIPFSVAWSAAGPVAAAQVPVIVEAAARQHIARWAENAGLVEPQFGITVVPGTRPLTGCAGPVTAQGAETRLPARMRFVAVCAGNNGWRYEFIVRAQVSARIVVMASDLAPGKVLADEDVLLERHDISSITDSIGDPGEVVGMSGKRGLRAGEVLRRAVLTAPTLVKRGQPVVIVARHEQIEVSMAGDALDSGARGDAVRVRNANGTVIRARVAGAGTVTPLTAPATANSPSE</sequence>
<keyword evidence="3 4" id="KW-0574">Periplasm</keyword>
<evidence type="ECO:0000313" key="6">
    <source>
        <dbReference type="EMBL" id="MYM83949.1"/>
    </source>
</evidence>
<accession>A0A6L8MMR8</accession>
<keyword evidence="6" id="KW-0966">Cell projection</keyword>
<dbReference type="InterPro" id="IPR017585">
    <property type="entry name" value="SAF_FlgA"/>
</dbReference>
<dbReference type="GO" id="GO:0042597">
    <property type="term" value="C:periplasmic space"/>
    <property type="evidence" value="ECO:0007669"/>
    <property type="project" value="UniProtKB-SubCell"/>
</dbReference>
<dbReference type="InterPro" id="IPR039246">
    <property type="entry name" value="Flagellar_FlgA"/>
</dbReference>
<dbReference type="PANTHER" id="PTHR36307:SF1">
    <property type="entry name" value="FLAGELLA BASAL BODY P-RING FORMATION PROTEIN FLGA"/>
    <property type="match status" value="1"/>
</dbReference>
<comment type="function">
    <text evidence="4">Involved in the assembly process of the P-ring formation. It may associate with FlgF on the rod constituting a structure essential for the P-ring assembly or may act as a modulator protein for the P-ring assembly.</text>
</comment>
<feature type="domain" description="SAF" evidence="5">
    <location>
        <begin position="116"/>
        <end position="177"/>
    </location>
</feature>
<dbReference type="NCBIfam" id="TIGR03170">
    <property type="entry name" value="flgA_cterm"/>
    <property type="match status" value="1"/>
</dbReference>
<dbReference type="GO" id="GO:0044780">
    <property type="term" value="P:bacterial-type flagellum assembly"/>
    <property type="evidence" value="ECO:0007669"/>
    <property type="project" value="InterPro"/>
</dbReference>
<dbReference type="PANTHER" id="PTHR36307">
    <property type="entry name" value="FLAGELLA BASAL BODY P-RING FORMATION PROTEIN FLGA"/>
    <property type="match status" value="1"/>
</dbReference>
<keyword evidence="6" id="KW-0969">Cilium</keyword>
<dbReference type="Gene3D" id="2.30.30.760">
    <property type="match status" value="1"/>
</dbReference>
<dbReference type="Gene3D" id="3.90.1210.10">
    <property type="entry name" value="Antifreeze-like/N-acetylneuraminic acid synthase C-terminal domain"/>
    <property type="match status" value="1"/>
</dbReference>
<keyword evidence="6" id="KW-0282">Flagellum</keyword>
<feature type="chain" id="PRO_5027152065" description="Flagella basal body P-ring formation protein FlgA" evidence="4">
    <location>
        <begin position="27"/>
        <end position="249"/>
    </location>
</feature>
<protein>
    <recommendedName>
        <fullName evidence="4">Flagella basal body P-ring formation protein FlgA</fullName>
    </recommendedName>
</protein>
<reference evidence="6 7" key="1">
    <citation type="submission" date="2019-12" db="EMBL/GenBank/DDBJ databases">
        <title>Novel species isolated from a subtropical stream in China.</title>
        <authorList>
            <person name="Lu H."/>
        </authorList>
    </citation>
    <scope>NUCLEOTIDE SEQUENCE [LARGE SCALE GENOMIC DNA]</scope>
    <source>
        <strain evidence="6 7">FT50W</strain>
    </source>
</reference>
<dbReference type="Pfam" id="PF13144">
    <property type="entry name" value="ChapFlgA"/>
    <property type="match status" value="1"/>
</dbReference>
<proteinExistence type="inferred from homology"/>
<comment type="caution">
    <text evidence="6">The sequence shown here is derived from an EMBL/GenBank/DDBJ whole genome shotgun (WGS) entry which is preliminary data.</text>
</comment>
<comment type="similarity">
    <text evidence="4">Belongs to the FlgA family.</text>
</comment>
<evidence type="ECO:0000256" key="4">
    <source>
        <dbReference type="RuleBase" id="RU362063"/>
    </source>
</evidence>
<evidence type="ECO:0000313" key="7">
    <source>
        <dbReference type="Proteomes" id="UP000474565"/>
    </source>
</evidence>
<keyword evidence="2 4" id="KW-0732">Signal</keyword>
<dbReference type="SMART" id="SM00858">
    <property type="entry name" value="SAF"/>
    <property type="match status" value="1"/>
</dbReference>
<dbReference type="Proteomes" id="UP000474565">
    <property type="component" value="Unassembled WGS sequence"/>
</dbReference>
<dbReference type="InterPro" id="IPR013974">
    <property type="entry name" value="SAF"/>
</dbReference>
<dbReference type="CDD" id="cd11614">
    <property type="entry name" value="SAF_CpaB_FlgA_like"/>
    <property type="match status" value="1"/>
</dbReference>
<gene>
    <name evidence="6" type="primary">flgA</name>
    <name evidence="6" type="ORF">GTP44_18585</name>
</gene>
<dbReference type="AlphaFoldDB" id="A0A6L8MMR8"/>
<evidence type="ECO:0000259" key="5">
    <source>
        <dbReference type="SMART" id="SM00858"/>
    </source>
</evidence>
<keyword evidence="4" id="KW-1005">Bacterial flagellum biogenesis</keyword>
<evidence type="ECO:0000256" key="3">
    <source>
        <dbReference type="ARBA" id="ARBA00022764"/>
    </source>
</evidence>
<evidence type="ECO:0000256" key="2">
    <source>
        <dbReference type="ARBA" id="ARBA00022729"/>
    </source>
</evidence>
<comment type="subcellular location">
    <subcellularLocation>
        <location evidence="1 4">Periplasm</location>
    </subcellularLocation>
</comment>
<evidence type="ECO:0000256" key="1">
    <source>
        <dbReference type="ARBA" id="ARBA00004418"/>
    </source>
</evidence>